<accession>A0ABR7WEW8</accession>
<sequence>MSQSSRKPIVDPRQAERRRSILIRVGAVVVLIAVAVAVGLWAVLSNESDTGSGSQVSVATDTGAFRVTKAPAGTQPKAVLTVIEDFQCPACRQFEESFGATVAELRENPQVAVDYHPIAILDRSSSTQYSTRSANASACVAESTAGGGDFGVWQKFHDLLYQRQPEEGGAGLPDSELNSIAKEAGASNVNSCISDGQFKDWVTQQTQDVTQTGVNSTPTVRLNGQDLQLTTPEDLKARVEQALAG</sequence>
<organism evidence="3 4">
    <name type="scientific">Gordonia hankookensis</name>
    <dbReference type="NCBI Taxonomy" id="589403"/>
    <lineage>
        <taxon>Bacteria</taxon>
        <taxon>Bacillati</taxon>
        <taxon>Actinomycetota</taxon>
        <taxon>Actinomycetes</taxon>
        <taxon>Mycobacteriales</taxon>
        <taxon>Gordoniaceae</taxon>
        <taxon>Gordonia</taxon>
    </lineage>
</organism>
<dbReference type="Proteomes" id="UP000602395">
    <property type="component" value="Unassembled WGS sequence"/>
</dbReference>
<proteinExistence type="predicted"/>
<dbReference type="RefSeq" id="WP_164306456.1">
    <property type="nucleotide sequence ID" value="NZ_BAABAD010000005.1"/>
</dbReference>
<keyword evidence="1" id="KW-0472">Membrane</keyword>
<keyword evidence="4" id="KW-1185">Reference proteome</keyword>
<reference evidence="3 4" key="1">
    <citation type="submission" date="2020-09" db="EMBL/GenBank/DDBJ databases">
        <title>Novel species in genus Gordonia.</title>
        <authorList>
            <person name="Zhang G."/>
        </authorList>
    </citation>
    <scope>NUCLEOTIDE SEQUENCE [LARGE SCALE GENOMIC DNA]</scope>
    <source>
        <strain evidence="3 4">ON-33</strain>
    </source>
</reference>
<evidence type="ECO:0000313" key="3">
    <source>
        <dbReference type="EMBL" id="MBD1321334.1"/>
    </source>
</evidence>
<dbReference type="CDD" id="cd02972">
    <property type="entry name" value="DsbA_family"/>
    <property type="match status" value="1"/>
</dbReference>
<evidence type="ECO:0000259" key="2">
    <source>
        <dbReference type="Pfam" id="PF13462"/>
    </source>
</evidence>
<dbReference type="InterPro" id="IPR036249">
    <property type="entry name" value="Thioredoxin-like_sf"/>
</dbReference>
<dbReference type="Pfam" id="PF13462">
    <property type="entry name" value="Thioredoxin_4"/>
    <property type="match status" value="1"/>
</dbReference>
<dbReference type="SUPFAM" id="SSF52833">
    <property type="entry name" value="Thioredoxin-like"/>
    <property type="match status" value="1"/>
</dbReference>
<comment type="caution">
    <text evidence="3">The sequence shown here is derived from an EMBL/GenBank/DDBJ whole genome shotgun (WGS) entry which is preliminary data.</text>
</comment>
<evidence type="ECO:0000256" key="1">
    <source>
        <dbReference type="SAM" id="Phobius"/>
    </source>
</evidence>
<keyword evidence="1" id="KW-0812">Transmembrane</keyword>
<dbReference type="InterPro" id="IPR012336">
    <property type="entry name" value="Thioredoxin-like_fold"/>
</dbReference>
<keyword evidence="1" id="KW-1133">Transmembrane helix</keyword>
<gene>
    <name evidence="3" type="ORF">IDF66_17245</name>
</gene>
<feature type="transmembrane region" description="Helical" evidence="1">
    <location>
        <begin position="21"/>
        <end position="44"/>
    </location>
</feature>
<dbReference type="EMBL" id="JACWMS010000003">
    <property type="protein sequence ID" value="MBD1321334.1"/>
    <property type="molecule type" value="Genomic_DNA"/>
</dbReference>
<protein>
    <submittedName>
        <fullName evidence="3">Thioredoxin domain-containing protein</fullName>
    </submittedName>
</protein>
<feature type="domain" description="Thioredoxin-like fold" evidence="2">
    <location>
        <begin position="78"/>
        <end position="240"/>
    </location>
</feature>
<name>A0ABR7WEW8_9ACTN</name>
<evidence type="ECO:0000313" key="4">
    <source>
        <dbReference type="Proteomes" id="UP000602395"/>
    </source>
</evidence>
<dbReference type="Gene3D" id="3.40.30.10">
    <property type="entry name" value="Glutaredoxin"/>
    <property type="match status" value="1"/>
</dbReference>